<protein>
    <recommendedName>
        <fullName evidence="2">HTH hxlR-type domain-containing protein</fullName>
    </recommendedName>
</protein>
<dbReference type="InterPro" id="IPR036390">
    <property type="entry name" value="WH_DNA-bd_sf"/>
</dbReference>
<accession>A0A6P2D0Q2</accession>
<feature type="region of interest" description="Disordered" evidence="1">
    <location>
        <begin position="68"/>
        <end position="91"/>
    </location>
</feature>
<evidence type="ECO:0000256" key="1">
    <source>
        <dbReference type="SAM" id="MobiDB-lite"/>
    </source>
</evidence>
<gene>
    <name evidence="3" type="ORF">SOIL9_35480</name>
</gene>
<dbReference type="SUPFAM" id="SSF46785">
    <property type="entry name" value="Winged helix' DNA-binding domain"/>
    <property type="match status" value="1"/>
</dbReference>
<feature type="compositionally biased region" description="Polar residues" evidence="1">
    <location>
        <begin position="77"/>
        <end position="91"/>
    </location>
</feature>
<evidence type="ECO:0000313" key="4">
    <source>
        <dbReference type="Proteomes" id="UP000464178"/>
    </source>
</evidence>
<dbReference type="EMBL" id="LR593886">
    <property type="protein sequence ID" value="VTR94166.1"/>
    <property type="molecule type" value="Genomic_DNA"/>
</dbReference>
<dbReference type="Gene3D" id="1.10.10.10">
    <property type="entry name" value="Winged helix-like DNA-binding domain superfamily/Winged helix DNA-binding domain"/>
    <property type="match status" value="1"/>
</dbReference>
<organism evidence="3 4">
    <name type="scientific">Gemmata massiliana</name>
    <dbReference type="NCBI Taxonomy" id="1210884"/>
    <lineage>
        <taxon>Bacteria</taxon>
        <taxon>Pseudomonadati</taxon>
        <taxon>Planctomycetota</taxon>
        <taxon>Planctomycetia</taxon>
        <taxon>Gemmatales</taxon>
        <taxon>Gemmataceae</taxon>
        <taxon>Gemmata</taxon>
    </lineage>
</organism>
<sequence length="91" mass="10070">MAKNILTVRLRKLVALGILEQFPVEGSTYQDYALTEKGRGLFLVLMAIRQWGEGCGGDNPYVLVDKRDKKPVKPLGSTPTTDGNSEQTTWS</sequence>
<name>A0A6P2D0Q2_9BACT</name>
<dbReference type="InterPro" id="IPR036388">
    <property type="entry name" value="WH-like_DNA-bd_sf"/>
</dbReference>
<reference evidence="3 4" key="1">
    <citation type="submission" date="2019-05" db="EMBL/GenBank/DDBJ databases">
        <authorList>
            <consortium name="Science for Life Laboratories"/>
        </authorList>
    </citation>
    <scope>NUCLEOTIDE SEQUENCE [LARGE SCALE GENOMIC DNA]</scope>
    <source>
        <strain evidence="3">Soil9</strain>
    </source>
</reference>
<dbReference type="InterPro" id="IPR002577">
    <property type="entry name" value="HTH_HxlR"/>
</dbReference>
<dbReference type="KEGG" id="gms:SOIL9_35480"/>
<dbReference type="Pfam" id="PF01638">
    <property type="entry name" value="HxlR"/>
    <property type="match status" value="1"/>
</dbReference>
<keyword evidence="4" id="KW-1185">Reference proteome</keyword>
<feature type="domain" description="HTH hxlR-type" evidence="2">
    <location>
        <begin position="3"/>
        <end position="54"/>
    </location>
</feature>
<evidence type="ECO:0000313" key="3">
    <source>
        <dbReference type="EMBL" id="VTR94166.1"/>
    </source>
</evidence>
<proteinExistence type="predicted"/>
<dbReference type="AlphaFoldDB" id="A0A6P2D0Q2"/>
<dbReference type="Proteomes" id="UP000464178">
    <property type="component" value="Chromosome"/>
</dbReference>
<evidence type="ECO:0000259" key="2">
    <source>
        <dbReference type="Pfam" id="PF01638"/>
    </source>
</evidence>